<dbReference type="AlphaFoldDB" id="A0A2S1FXC1"/>
<keyword evidence="1" id="KW-1133">Transmembrane helix</keyword>
<keyword evidence="1" id="KW-0472">Membrane</keyword>
<keyword evidence="2" id="KW-0934">Plastid</keyword>
<proteinExistence type="predicted"/>
<dbReference type="EMBL" id="MG598531">
    <property type="protein sequence ID" value="AWD77413.1"/>
    <property type="molecule type" value="Genomic_DNA"/>
</dbReference>
<keyword evidence="2" id="KW-0150">Chloroplast</keyword>
<gene>
    <name evidence="2" type="ORF">Grafi_p222</name>
</gene>
<name>A0A2S1FXC1_9FLOR</name>
<keyword evidence="1" id="KW-0812">Transmembrane</keyword>
<organism evidence="2">
    <name type="scientific">Grateloupia filicina</name>
    <dbReference type="NCBI Taxonomy" id="31455"/>
    <lineage>
        <taxon>Eukaryota</taxon>
        <taxon>Rhodophyta</taxon>
        <taxon>Florideophyceae</taxon>
        <taxon>Rhodymeniophycidae</taxon>
        <taxon>Halymeniales</taxon>
        <taxon>Halymeniaceae</taxon>
        <taxon>Grateloupia</taxon>
    </lineage>
</organism>
<evidence type="ECO:0000256" key="1">
    <source>
        <dbReference type="SAM" id="Phobius"/>
    </source>
</evidence>
<geneLocation type="chloroplast" evidence="2"/>
<reference evidence="2" key="1">
    <citation type="submission" date="2017-12" db="EMBL/GenBank/DDBJ databases">
        <title>Complete Sequences of the chloroplast DNA of the Grateloupia filicina.</title>
        <authorList>
            <person name="Liu T."/>
            <person name="Liu C."/>
            <person name="Li Y."/>
        </authorList>
    </citation>
    <scope>NUCLEOTIDE SEQUENCE</scope>
</reference>
<sequence>MYGLLSDALQELKNILFKACSSSQIQLKVAKGILIADGSNNLDPVRVINRTSLPLYISQLVFILEPSITICLSLLFFYTAKDLKKKHEVPCH</sequence>
<evidence type="ECO:0000313" key="2">
    <source>
        <dbReference type="EMBL" id="AWD77413.1"/>
    </source>
</evidence>
<accession>A0A2S1FXC1</accession>
<feature type="transmembrane region" description="Helical" evidence="1">
    <location>
        <begin position="56"/>
        <end position="78"/>
    </location>
</feature>
<protein>
    <submittedName>
        <fullName evidence="2">Uncharacterized protein</fullName>
    </submittedName>
</protein>